<evidence type="ECO:0000256" key="3">
    <source>
        <dbReference type="ARBA" id="ARBA00022553"/>
    </source>
</evidence>
<dbReference type="PANTHER" id="PTHR43065:SF42">
    <property type="entry name" value="TWO-COMPONENT SENSOR PPRA"/>
    <property type="match status" value="1"/>
</dbReference>
<comment type="catalytic activity">
    <reaction evidence="1">
        <text>ATP + protein L-histidine = ADP + protein N-phospho-L-histidine.</text>
        <dbReference type="EC" id="2.7.13.3"/>
    </reaction>
</comment>
<feature type="modified residue" description="4-aspartylphosphate" evidence="4">
    <location>
        <position position="765"/>
    </location>
</feature>
<feature type="domain" description="Response regulatory" evidence="8">
    <location>
        <begin position="714"/>
        <end position="830"/>
    </location>
</feature>
<evidence type="ECO:0000256" key="2">
    <source>
        <dbReference type="ARBA" id="ARBA00012438"/>
    </source>
</evidence>
<feature type="domain" description="Histidine kinase" evidence="7">
    <location>
        <begin position="445"/>
        <end position="668"/>
    </location>
</feature>
<dbReference type="SUPFAM" id="SSF55785">
    <property type="entry name" value="PYP-like sensor domain (PAS domain)"/>
    <property type="match status" value="3"/>
</dbReference>
<keyword evidence="6" id="KW-0812">Transmembrane</keyword>
<dbReference type="STRING" id="28181.BEN30_05680"/>
<keyword evidence="12" id="KW-1185">Reference proteome</keyword>
<dbReference type="SUPFAM" id="SSF55874">
    <property type="entry name" value="ATPase domain of HSP90 chaperone/DNA topoisomerase II/histidine kinase"/>
    <property type="match status" value="1"/>
</dbReference>
<feature type="region of interest" description="Disordered" evidence="5">
    <location>
        <begin position="682"/>
        <end position="706"/>
    </location>
</feature>
<reference evidence="12" key="1">
    <citation type="submission" date="2016-07" db="EMBL/GenBank/DDBJ databases">
        <authorList>
            <person name="Florea S."/>
            <person name="Webb J.S."/>
            <person name="Jaromczyk J."/>
            <person name="Schardl C.L."/>
        </authorList>
    </citation>
    <scope>NUCLEOTIDE SEQUENCE [LARGE SCALE GENOMIC DNA]</scope>
    <source>
        <strain evidence="12">MV-1</strain>
    </source>
</reference>
<dbReference type="Pfam" id="PF13188">
    <property type="entry name" value="PAS_8"/>
    <property type="match status" value="1"/>
</dbReference>
<dbReference type="InterPro" id="IPR036890">
    <property type="entry name" value="HATPase_C_sf"/>
</dbReference>
<feature type="transmembrane region" description="Helical" evidence="6">
    <location>
        <begin position="20"/>
        <end position="41"/>
    </location>
</feature>
<proteinExistence type="predicted"/>
<feature type="domain" description="PAS" evidence="9">
    <location>
        <begin position="306"/>
        <end position="376"/>
    </location>
</feature>
<organism evidence="11 12">
    <name type="scientific">Magnetovibrio blakemorei</name>
    <dbReference type="NCBI Taxonomy" id="28181"/>
    <lineage>
        <taxon>Bacteria</taxon>
        <taxon>Pseudomonadati</taxon>
        <taxon>Pseudomonadota</taxon>
        <taxon>Alphaproteobacteria</taxon>
        <taxon>Rhodospirillales</taxon>
        <taxon>Magnetovibrionaceae</taxon>
        <taxon>Magnetovibrio</taxon>
    </lineage>
</organism>
<protein>
    <recommendedName>
        <fullName evidence="2">histidine kinase</fullName>
        <ecNumber evidence="2">2.7.13.3</ecNumber>
    </recommendedName>
</protein>
<dbReference type="InterPro" id="IPR003594">
    <property type="entry name" value="HATPase_dom"/>
</dbReference>
<feature type="domain" description="PAS" evidence="9">
    <location>
        <begin position="174"/>
        <end position="235"/>
    </location>
</feature>
<dbReference type="InterPro" id="IPR035965">
    <property type="entry name" value="PAS-like_dom_sf"/>
</dbReference>
<dbReference type="InterPro" id="IPR013656">
    <property type="entry name" value="PAS_4"/>
</dbReference>
<dbReference type="AlphaFoldDB" id="A0A1E5QA97"/>
<keyword evidence="6" id="KW-1133">Transmembrane helix</keyword>
<dbReference type="CDD" id="cd00082">
    <property type="entry name" value="HisKA"/>
    <property type="match status" value="1"/>
</dbReference>
<dbReference type="Pfam" id="PF00072">
    <property type="entry name" value="Response_reg"/>
    <property type="match status" value="1"/>
</dbReference>
<dbReference type="Pfam" id="PF02518">
    <property type="entry name" value="HATPase_c"/>
    <property type="match status" value="1"/>
</dbReference>
<dbReference type="InterPro" id="IPR036097">
    <property type="entry name" value="HisK_dim/P_sf"/>
</dbReference>
<dbReference type="Gene3D" id="3.30.565.10">
    <property type="entry name" value="Histidine kinase-like ATPase, C-terminal domain"/>
    <property type="match status" value="1"/>
</dbReference>
<dbReference type="InterPro" id="IPR011006">
    <property type="entry name" value="CheY-like_superfamily"/>
</dbReference>
<dbReference type="InterPro" id="IPR003661">
    <property type="entry name" value="HisK_dim/P_dom"/>
</dbReference>
<dbReference type="NCBIfam" id="TIGR00229">
    <property type="entry name" value="sensory_box"/>
    <property type="match status" value="1"/>
</dbReference>
<dbReference type="Gene3D" id="1.10.287.130">
    <property type="match status" value="1"/>
</dbReference>
<evidence type="ECO:0000256" key="5">
    <source>
        <dbReference type="SAM" id="MobiDB-lite"/>
    </source>
</evidence>
<comment type="caution">
    <text evidence="11">The sequence shown here is derived from an EMBL/GenBank/DDBJ whole genome shotgun (WGS) entry which is preliminary data.</text>
</comment>
<evidence type="ECO:0000313" key="12">
    <source>
        <dbReference type="Proteomes" id="UP000095347"/>
    </source>
</evidence>
<evidence type="ECO:0000259" key="9">
    <source>
        <dbReference type="PROSITE" id="PS50112"/>
    </source>
</evidence>
<dbReference type="Pfam" id="PF08448">
    <property type="entry name" value="PAS_4"/>
    <property type="match status" value="2"/>
</dbReference>
<dbReference type="PROSITE" id="PS50110">
    <property type="entry name" value="RESPONSE_REGULATORY"/>
    <property type="match status" value="1"/>
</dbReference>
<feature type="domain" description="PAC" evidence="10">
    <location>
        <begin position="380"/>
        <end position="432"/>
    </location>
</feature>
<dbReference type="PANTHER" id="PTHR43065">
    <property type="entry name" value="SENSOR HISTIDINE KINASE"/>
    <property type="match status" value="1"/>
</dbReference>
<dbReference type="InterPro" id="IPR001789">
    <property type="entry name" value="Sig_transdc_resp-reg_receiver"/>
</dbReference>
<dbReference type="PROSITE" id="PS50113">
    <property type="entry name" value="PAC"/>
    <property type="match status" value="1"/>
</dbReference>
<dbReference type="Proteomes" id="UP000095347">
    <property type="component" value="Unassembled WGS sequence"/>
</dbReference>
<dbReference type="SUPFAM" id="SSF47384">
    <property type="entry name" value="Homodimeric domain of signal transducing histidine kinase"/>
    <property type="match status" value="1"/>
</dbReference>
<evidence type="ECO:0000256" key="1">
    <source>
        <dbReference type="ARBA" id="ARBA00000085"/>
    </source>
</evidence>
<dbReference type="SMART" id="SM00387">
    <property type="entry name" value="HATPase_c"/>
    <property type="match status" value="1"/>
</dbReference>
<dbReference type="SMART" id="SM00388">
    <property type="entry name" value="HisKA"/>
    <property type="match status" value="1"/>
</dbReference>
<gene>
    <name evidence="11" type="ORF">BEN30_05680</name>
</gene>
<evidence type="ECO:0000256" key="4">
    <source>
        <dbReference type="PROSITE-ProRule" id="PRU00169"/>
    </source>
</evidence>
<dbReference type="EC" id="2.7.13.3" evidence="2"/>
<dbReference type="InterPro" id="IPR004358">
    <property type="entry name" value="Sig_transdc_His_kin-like_C"/>
</dbReference>
<name>A0A1E5QA97_9PROT</name>
<dbReference type="InterPro" id="IPR000014">
    <property type="entry name" value="PAS"/>
</dbReference>
<evidence type="ECO:0000259" key="8">
    <source>
        <dbReference type="PROSITE" id="PS50110"/>
    </source>
</evidence>
<dbReference type="CDD" id="cd00130">
    <property type="entry name" value="PAS"/>
    <property type="match status" value="3"/>
</dbReference>
<dbReference type="PRINTS" id="PR00344">
    <property type="entry name" value="BCTRLSENSOR"/>
</dbReference>
<dbReference type="EMBL" id="MCGG01000011">
    <property type="protein sequence ID" value="OEJ68736.1"/>
    <property type="molecule type" value="Genomic_DNA"/>
</dbReference>
<dbReference type="PROSITE" id="PS50112">
    <property type="entry name" value="PAS"/>
    <property type="match status" value="2"/>
</dbReference>
<dbReference type="InterPro" id="IPR000700">
    <property type="entry name" value="PAS-assoc_C"/>
</dbReference>
<dbReference type="Gene3D" id="3.40.50.2300">
    <property type="match status" value="1"/>
</dbReference>
<evidence type="ECO:0000259" key="10">
    <source>
        <dbReference type="PROSITE" id="PS50113"/>
    </source>
</evidence>
<dbReference type="PROSITE" id="PS50109">
    <property type="entry name" value="HIS_KIN"/>
    <property type="match status" value="1"/>
</dbReference>
<evidence type="ECO:0000256" key="6">
    <source>
        <dbReference type="SAM" id="Phobius"/>
    </source>
</evidence>
<dbReference type="Pfam" id="PF00512">
    <property type="entry name" value="HisKA"/>
    <property type="match status" value="1"/>
</dbReference>
<evidence type="ECO:0000313" key="11">
    <source>
        <dbReference type="EMBL" id="OEJ68736.1"/>
    </source>
</evidence>
<dbReference type="GO" id="GO:0000155">
    <property type="term" value="F:phosphorelay sensor kinase activity"/>
    <property type="evidence" value="ECO:0007669"/>
    <property type="project" value="InterPro"/>
</dbReference>
<keyword evidence="3 4" id="KW-0597">Phosphoprotein</keyword>
<dbReference type="FunFam" id="1.10.287.130:FF:000037">
    <property type="entry name" value="Hybrid sensor histidine kinase/response regulator"/>
    <property type="match status" value="1"/>
</dbReference>
<accession>A0A1E5QA97</accession>
<dbReference type="SMART" id="SM00448">
    <property type="entry name" value="REC"/>
    <property type="match status" value="1"/>
</dbReference>
<dbReference type="SUPFAM" id="SSF52172">
    <property type="entry name" value="CheY-like"/>
    <property type="match status" value="1"/>
</dbReference>
<keyword evidence="6" id="KW-0472">Membrane</keyword>
<dbReference type="Gene3D" id="3.30.450.20">
    <property type="entry name" value="PAS domain"/>
    <property type="match status" value="3"/>
</dbReference>
<dbReference type="InterPro" id="IPR005467">
    <property type="entry name" value="His_kinase_dom"/>
</dbReference>
<evidence type="ECO:0000259" key="7">
    <source>
        <dbReference type="PROSITE" id="PS50109"/>
    </source>
</evidence>
<dbReference type="SMART" id="SM00091">
    <property type="entry name" value="PAS"/>
    <property type="match status" value="3"/>
</dbReference>
<dbReference type="OrthoDB" id="9796100at2"/>
<feature type="compositionally biased region" description="Basic and acidic residues" evidence="5">
    <location>
        <begin position="696"/>
        <end position="705"/>
    </location>
</feature>
<sequence>MNIAVEAGVIAPQSLGLEEALVGPLMLGLGALFGGVFAWTLGRRSRTDDEAALVYMIAGEAGEPLMLTNAEGRILYANQGFRTLFQSNAAAEIPNALRFFEHDGDAPVAVKRMMNAASGGAKDRSELAFNKHGGGTHWWQLNARPAGKRTSGLVCWTARDVTARRELDEVRRAEEALLADLLDNLPVGFFSVDGTGRMVYANETLCSWLGIELSDIRDQGIGFAEFVTELIANDDPDDNGDNGQVTLQPRDGDAFKAFLLQSGRMSDGGELLYTRSIVVRDLVKKQPALQTAVSAHPGDDEDLTDIARRLYWLFDEAPVAIALLDMKANITDANGAFFKMLGLHRDNVLGLPFSERLVKEDRGDVGGQLSKVVMGIMRAAHIEVRMPAVGGREVTASLYASRMEDAFGEVTGLIVHFIDTTEHKHLEVQFAQSQKMQSIGQLAGGIAHDFNNLLTAMIGFSDLLLTRHGPDDPSFNDINQIRQNAVRATSLVRQLLAFSRKQTLEPQRVDAKEKLSELSEVLSRLIGPTIELNIEHSRDLGYIRVDPTQFDQVILNLSVNARDAMPGGGTLTIRTSNMSLNEPTQRGMELVPAGDYICLDVIDTGEGIRKEDIGRIFEPFFSTKEVGEGTGLGLSTVYGIVHQTGGHVFVDSAPGEGAAFTVCLPRYIEDVVSDVHTGRLEKAHRKSDLSGQDAEPQLKAERDGGDGDFTGVGTILLVEDEDAVRMFGSRALTNKGYTVLEAANGEEALEVINATDQKIDLIVTDVVMPGMDGHTLVQFVRQEMPDMKVILISGFAENVIPGGIQSNSGFAFLPKPFSLKDLAAKVKSVLAE</sequence>